<keyword evidence="3" id="KW-1185">Reference proteome</keyword>
<reference evidence="3" key="1">
    <citation type="journal article" date="2014" name="Genome Announc.">
        <title>Draft genome sequence of Colletotrichum sublineola, a destructive pathogen of cultivated sorghum.</title>
        <authorList>
            <person name="Baroncelli R."/>
            <person name="Sanz-Martin J.M."/>
            <person name="Rech G.E."/>
            <person name="Sukno S.A."/>
            <person name="Thon M.R."/>
        </authorList>
    </citation>
    <scope>NUCLEOTIDE SEQUENCE [LARGE SCALE GENOMIC DNA]</scope>
    <source>
        <strain evidence="3">TX430BB</strain>
    </source>
</reference>
<feature type="compositionally biased region" description="Polar residues" evidence="1">
    <location>
        <begin position="18"/>
        <end position="29"/>
    </location>
</feature>
<evidence type="ECO:0000313" key="2">
    <source>
        <dbReference type="EMBL" id="KDN70865.1"/>
    </source>
</evidence>
<proteinExistence type="predicted"/>
<feature type="region of interest" description="Disordered" evidence="1">
    <location>
        <begin position="130"/>
        <end position="220"/>
    </location>
</feature>
<feature type="compositionally biased region" description="Basic and acidic residues" evidence="1">
    <location>
        <begin position="39"/>
        <end position="48"/>
    </location>
</feature>
<dbReference type="HOGENOM" id="CLU_1255903_0_0_1"/>
<evidence type="ECO:0000256" key="1">
    <source>
        <dbReference type="SAM" id="MobiDB-lite"/>
    </source>
</evidence>
<name>A0A066XY22_COLSU</name>
<gene>
    <name evidence="2" type="ORF">CSUB01_04378</name>
</gene>
<feature type="region of interest" description="Disordered" evidence="1">
    <location>
        <begin position="1"/>
        <end position="48"/>
    </location>
</feature>
<feature type="compositionally biased region" description="Basic and acidic residues" evidence="1">
    <location>
        <begin position="8"/>
        <end position="17"/>
    </location>
</feature>
<evidence type="ECO:0000313" key="3">
    <source>
        <dbReference type="Proteomes" id="UP000027238"/>
    </source>
</evidence>
<comment type="caution">
    <text evidence="2">The sequence shown here is derived from an EMBL/GenBank/DDBJ whole genome shotgun (WGS) entry which is preliminary data.</text>
</comment>
<sequence length="220" mass="25400">MVEETEDEFIRESRREPYSNTDGQSTYSLDNIELRPSMARKEEPSTMDDMAAKKDVHVRAPNMTFSSTPTNQMVDQAVREYNEYGHQYDLVDTFRVFHAQKSDYQLTMEAIAASGQRIVELDDRRDWEPEPKVRHNKRRRRLNYKDEDQPPPARIPATNPQQVGTGKAHATTPRQTYATMAEAEAEEQANFEEAQDQAYGQLLNQEHEAHGDDDVDYGDD</sequence>
<dbReference type="Proteomes" id="UP000027238">
    <property type="component" value="Unassembled WGS sequence"/>
</dbReference>
<dbReference type="EMBL" id="JMSE01000279">
    <property type="protein sequence ID" value="KDN70865.1"/>
    <property type="molecule type" value="Genomic_DNA"/>
</dbReference>
<organism evidence="2 3">
    <name type="scientific">Colletotrichum sublineola</name>
    <name type="common">Sorghum anthracnose fungus</name>
    <dbReference type="NCBI Taxonomy" id="1173701"/>
    <lineage>
        <taxon>Eukaryota</taxon>
        <taxon>Fungi</taxon>
        <taxon>Dikarya</taxon>
        <taxon>Ascomycota</taxon>
        <taxon>Pezizomycotina</taxon>
        <taxon>Sordariomycetes</taxon>
        <taxon>Hypocreomycetidae</taxon>
        <taxon>Glomerellales</taxon>
        <taxon>Glomerellaceae</taxon>
        <taxon>Colletotrichum</taxon>
        <taxon>Colletotrichum graminicola species complex</taxon>
    </lineage>
</organism>
<protein>
    <submittedName>
        <fullName evidence="2">Uncharacterized protein</fullName>
    </submittedName>
</protein>
<dbReference type="AlphaFoldDB" id="A0A066XY22"/>
<accession>A0A066XY22</accession>
<feature type="compositionally biased region" description="Acidic residues" evidence="1">
    <location>
        <begin position="183"/>
        <end position="195"/>
    </location>
</feature>